<feature type="compositionally biased region" description="Polar residues" evidence="1">
    <location>
        <begin position="155"/>
        <end position="169"/>
    </location>
</feature>
<feature type="compositionally biased region" description="Polar residues" evidence="1">
    <location>
        <begin position="184"/>
        <end position="196"/>
    </location>
</feature>
<organism evidence="2 3">
    <name type="scientific">Eragrostis curvula</name>
    <name type="common">weeping love grass</name>
    <dbReference type="NCBI Taxonomy" id="38414"/>
    <lineage>
        <taxon>Eukaryota</taxon>
        <taxon>Viridiplantae</taxon>
        <taxon>Streptophyta</taxon>
        <taxon>Embryophyta</taxon>
        <taxon>Tracheophyta</taxon>
        <taxon>Spermatophyta</taxon>
        <taxon>Magnoliopsida</taxon>
        <taxon>Liliopsida</taxon>
        <taxon>Poales</taxon>
        <taxon>Poaceae</taxon>
        <taxon>PACMAD clade</taxon>
        <taxon>Chloridoideae</taxon>
        <taxon>Eragrostideae</taxon>
        <taxon>Eragrostidinae</taxon>
        <taxon>Eragrostis</taxon>
    </lineage>
</organism>
<dbReference type="EMBL" id="RWGY01000029">
    <property type="protein sequence ID" value="TVU18511.1"/>
    <property type="molecule type" value="Genomic_DNA"/>
</dbReference>
<evidence type="ECO:0000313" key="2">
    <source>
        <dbReference type="EMBL" id="TVU18511.1"/>
    </source>
</evidence>
<evidence type="ECO:0000313" key="3">
    <source>
        <dbReference type="Proteomes" id="UP000324897"/>
    </source>
</evidence>
<keyword evidence="3" id="KW-1185">Reference proteome</keyword>
<feature type="region of interest" description="Disordered" evidence="1">
    <location>
        <begin position="640"/>
        <end position="681"/>
    </location>
</feature>
<dbReference type="PANTHER" id="PTHR45786">
    <property type="entry name" value="DNA BINDING PROTEIN-LIKE"/>
    <property type="match status" value="1"/>
</dbReference>
<dbReference type="OrthoDB" id="693966at2759"/>
<comment type="caution">
    <text evidence="2">The sequence shown here is derived from an EMBL/GenBank/DDBJ whole genome shotgun (WGS) entry which is preliminary data.</text>
</comment>
<dbReference type="Gramene" id="TVU18511">
    <property type="protein sequence ID" value="TVU18511"/>
    <property type="gene ID" value="EJB05_34614"/>
</dbReference>
<gene>
    <name evidence="2" type="ORF">EJB05_34614</name>
</gene>
<feature type="compositionally biased region" description="Basic residues" evidence="1">
    <location>
        <begin position="284"/>
        <end position="294"/>
    </location>
</feature>
<dbReference type="AlphaFoldDB" id="A0A5J9U5T9"/>
<accession>A0A5J9U5T9</accession>
<feature type="region of interest" description="Disordered" evidence="1">
    <location>
        <begin position="32"/>
        <end position="71"/>
    </location>
</feature>
<feature type="region of interest" description="Disordered" evidence="1">
    <location>
        <begin position="112"/>
        <end position="198"/>
    </location>
</feature>
<feature type="region of interest" description="Disordered" evidence="1">
    <location>
        <begin position="272"/>
        <end position="294"/>
    </location>
</feature>
<name>A0A5J9U5T9_9POAL</name>
<dbReference type="PANTHER" id="PTHR45786:SF75">
    <property type="entry name" value="ATP-DEPENDENT DNA HELICASE"/>
    <property type="match status" value="1"/>
</dbReference>
<evidence type="ECO:0000256" key="1">
    <source>
        <dbReference type="SAM" id="MobiDB-lite"/>
    </source>
</evidence>
<sequence length="763" mass="87581">MDRRRKKPLGDQGDIAGDVVDPVLLKKRVDSAERSRRYRARQKELRSTSPLSTVNACEPAGSNDENQRPNNGISVVQRSTISAKKRCSPLTIGSSPTDGRVHCTPLSAVTEDATAVRSSDEQAREEMRKAKNRIRQQEYRKRKREEREKAEEGYNIQTPTLPTVENGQDQPPKKRKYVRKNKTVPGNKQDNVSTPNLHGLDPTLCSGVTEQQQTPASVNRFPVDVTPVSALTADHGQTGSKLNQSYEKDGHVVVDGWLHRNDDYLPSYSAVMRNNDGNGEQGRSRRRKKQPGLRQKRQVLHVMMRWDITEIGILMKTTISILARRILMPQTPVFSMIYPFKSKMKRQGCTVYVMLNTSRIEWTPARAETEGILMTMFMPICQKKHHVLIRAKDCIHCGAKRIRGEGVAFCCRSGMVKIHTPEVPAEFKRLFTSQTDADAKYFRKNIIYFNSHFSFTSMGAKVDRRVAAAAGTGVYTFRIQGQVYHMLDQLSHGKYGPRHMQLYFYDTDFSIEHRAKRSPHLDEGLIRKILQLLESNPYTMTFRRLGGVSNLEEYKIELNTEIDVDQRRYNAPTVSQVAAIWMPGTDPEHAFERSVMVCGLADKPVYIRAYHGCYDPLSYPLFFPGGEAGWNKNIKYVDKEKDDGGDKEENEEPADIIDPEQGQSNGDIESEQFPGDPDSKNTKFVSAREYYCYKLQIRDLEFNILFYGGRLFQQYIVDIYIKIETMRLDWFSKPAHQKVYDRERTWRRPSRHVAIMNTEYVVY</sequence>
<proteinExistence type="predicted"/>
<feature type="compositionally biased region" description="Basic residues" evidence="1">
    <location>
        <begin position="173"/>
        <end position="182"/>
    </location>
</feature>
<feature type="compositionally biased region" description="Acidic residues" evidence="1">
    <location>
        <begin position="645"/>
        <end position="658"/>
    </location>
</feature>
<feature type="compositionally biased region" description="Basic and acidic residues" evidence="1">
    <location>
        <begin position="118"/>
        <end position="152"/>
    </location>
</feature>
<evidence type="ECO:0008006" key="4">
    <source>
        <dbReference type="Google" id="ProtNLM"/>
    </source>
</evidence>
<dbReference type="Proteomes" id="UP000324897">
    <property type="component" value="Chromosome 7"/>
</dbReference>
<protein>
    <recommendedName>
        <fullName evidence="4">Helitron helicase-like domain-containing protein</fullName>
    </recommendedName>
</protein>
<feature type="compositionally biased region" description="Basic and acidic residues" evidence="1">
    <location>
        <begin position="32"/>
        <end position="46"/>
    </location>
</feature>
<reference evidence="2 3" key="1">
    <citation type="journal article" date="2019" name="Sci. Rep.">
        <title>A high-quality genome of Eragrostis curvula grass provides insights into Poaceae evolution and supports new strategies to enhance forage quality.</title>
        <authorList>
            <person name="Carballo J."/>
            <person name="Santos B.A.C.M."/>
            <person name="Zappacosta D."/>
            <person name="Garbus I."/>
            <person name="Selva J.P."/>
            <person name="Gallo C.A."/>
            <person name="Diaz A."/>
            <person name="Albertini E."/>
            <person name="Caccamo M."/>
            <person name="Echenique V."/>
        </authorList>
    </citation>
    <scope>NUCLEOTIDE SEQUENCE [LARGE SCALE GENOMIC DNA]</scope>
    <source>
        <strain evidence="3">cv. Victoria</strain>
        <tissue evidence="2">Leaf</tissue>
    </source>
</reference>